<evidence type="ECO:0000256" key="3">
    <source>
        <dbReference type="ARBA" id="ARBA00022695"/>
    </source>
</evidence>
<comment type="caution">
    <text evidence="16">The sequence shown here is derived from an EMBL/GenBank/DDBJ whole genome shotgun (WGS) entry which is preliminary data.</text>
</comment>
<sequence>MLCQWYVACALSGVRKQFPDAHVYHYMDDILVATPTQDELLRLQPQLLNALHSHGLQVAPEKVQQQPPWKYLGVKILERTIRHQEVQFVQLVKTLNDAQKLVGVITWLCPYLGQTTAQLSPLFELLKGDTDLKSPRELTPEAQKVLEGVQQAVLAHQVYRIEPSIDVTVFITTPDLHPTGIIGQWNGDWTDPLHVLEWVFCLISRREEFDWSYANNVSLQSALEGFSGQITYHLPSHKLLQVAKNTQFSLRPKNSQEPVQGPTIFTDGSGKTGKAIVTWQDGSEWQVLEGREDGSAQLVELRADVMAFEKFSQEPFNLITDSAYVADIAQRLSCSVLKEVSNPALFHLLKAPWCAIQARVHPYYILHVRSHTNLPGFVAEGNARADKLANPAWVAPQPDVLAQAKASHGFFHQNAHTLQKQFQLTATEAREIVQLCDDCHAFGAPLPAGVNPRGLKALELWQTDVTQVAEFGRLKYVHVTVDTFSSAMWASAHTGEKARDVIAHWRQAFAVLGIPSAVKTDSGPAYASQKVRQFLQSWGVSHNFGIPHSPTGQAIVERAHGTLKRVLQKQKRGMQGETPHSRLAKTLYTINHLMVPQNSNNPVILNHHLSLQASDGEQQPRAKREEQHRDSGLASIVGHPPVTRRTPQHGLRLQEPEEKSLDAPLPLVERLRKITLPRDEEDSLKRPAGPLQAADLETPGFIASQEGLANPELGLLLQTVRVHKTPILVNPKLVLVQKEDHKMEGTPVFPKMAEATCSRITRSLSLCFELQEEKIQRMLPWKYLGLETGLGNCVNVSLMTATRTPSPECRSKPQRIEKLQGEKSSDAMKHLIQAFSFLGIPKSIKTDNGPTYTSKEFRSFLQQWGVEHKTSIPYSPTGPKWVPAKWVKPFILKNRKSTCRGSTSGQCCLEEEKAPNLLLLIVITP</sequence>
<keyword evidence="3" id="KW-0548">Nucleotidyltransferase</keyword>
<dbReference type="Gene3D" id="3.30.70.270">
    <property type="match status" value="2"/>
</dbReference>
<comment type="similarity">
    <text evidence="1">Belongs to the beta type-B retroviral polymerase family. HERV class-II K(HML-2) pol subfamily.</text>
</comment>
<dbReference type="Pfam" id="PF00075">
    <property type="entry name" value="RNase_H"/>
    <property type="match status" value="1"/>
</dbReference>
<evidence type="ECO:0000256" key="9">
    <source>
        <dbReference type="ARBA" id="ARBA00023125"/>
    </source>
</evidence>
<dbReference type="PANTHER" id="PTHR41694:SF3">
    <property type="entry name" value="RNA-DIRECTED DNA POLYMERASE-RELATED"/>
    <property type="match status" value="1"/>
</dbReference>
<evidence type="ECO:0000313" key="17">
    <source>
        <dbReference type="Proteomes" id="UP000269221"/>
    </source>
</evidence>
<feature type="compositionally biased region" description="Basic and acidic residues" evidence="11">
    <location>
        <begin position="618"/>
        <end position="631"/>
    </location>
</feature>
<keyword evidence="2" id="KW-0808">Transferase</keyword>
<dbReference type="Pfam" id="PF00665">
    <property type="entry name" value="rve"/>
    <property type="match status" value="2"/>
</dbReference>
<evidence type="ECO:0000256" key="7">
    <source>
        <dbReference type="ARBA" id="ARBA00022801"/>
    </source>
</evidence>
<dbReference type="PROSITE" id="PS50878">
    <property type="entry name" value="RT_POL"/>
    <property type="match status" value="1"/>
</dbReference>
<feature type="domain" description="Integrase catalytic" evidence="15">
    <location>
        <begin position="819"/>
        <end position="876"/>
    </location>
</feature>
<dbReference type="InterPro" id="IPR003308">
    <property type="entry name" value="Integrase_Zn-bd_dom_N"/>
</dbReference>
<evidence type="ECO:0000256" key="1">
    <source>
        <dbReference type="ARBA" id="ARBA00010879"/>
    </source>
</evidence>
<evidence type="ECO:0000313" key="16">
    <source>
        <dbReference type="EMBL" id="RMB88170.1"/>
    </source>
</evidence>
<dbReference type="GO" id="GO:0004523">
    <property type="term" value="F:RNA-DNA hybrid ribonuclease activity"/>
    <property type="evidence" value="ECO:0007669"/>
    <property type="project" value="InterPro"/>
</dbReference>
<keyword evidence="9" id="KW-0238">DNA-binding</keyword>
<dbReference type="InterPro" id="IPR001584">
    <property type="entry name" value="Integrase_cat-core"/>
</dbReference>
<dbReference type="PROSITE" id="PS50876">
    <property type="entry name" value="ZF_INTEGRASE"/>
    <property type="match status" value="1"/>
</dbReference>
<evidence type="ECO:0000259" key="12">
    <source>
        <dbReference type="PROSITE" id="PS50876"/>
    </source>
</evidence>
<dbReference type="Pfam" id="PF06817">
    <property type="entry name" value="RVT_thumb"/>
    <property type="match status" value="1"/>
</dbReference>
<dbReference type="Proteomes" id="UP000269221">
    <property type="component" value="Unassembled WGS sequence"/>
</dbReference>
<dbReference type="SUPFAM" id="SSF56672">
    <property type="entry name" value="DNA/RNA polymerases"/>
    <property type="match status" value="1"/>
</dbReference>
<evidence type="ECO:0000256" key="10">
    <source>
        <dbReference type="PROSITE-ProRule" id="PRU00450"/>
    </source>
</evidence>
<keyword evidence="8" id="KW-0695">RNA-directed DNA polymerase</keyword>
<keyword evidence="7" id="KW-0378">Hydrolase</keyword>
<dbReference type="InterPro" id="IPR010661">
    <property type="entry name" value="RVT_thumb"/>
</dbReference>
<keyword evidence="10" id="KW-0862">Zinc</keyword>
<dbReference type="InterPro" id="IPR002156">
    <property type="entry name" value="RNaseH_domain"/>
</dbReference>
<dbReference type="SUPFAM" id="SSF46919">
    <property type="entry name" value="N-terminal Zn binding domain of HIV integrase"/>
    <property type="match status" value="1"/>
</dbReference>
<keyword evidence="4" id="KW-0540">Nuclease</keyword>
<evidence type="ECO:0000256" key="2">
    <source>
        <dbReference type="ARBA" id="ARBA00022679"/>
    </source>
</evidence>
<dbReference type="Pfam" id="PF00078">
    <property type="entry name" value="RVT_1"/>
    <property type="match status" value="1"/>
</dbReference>
<proteinExistence type="inferred from homology"/>
<evidence type="ECO:0000256" key="4">
    <source>
        <dbReference type="ARBA" id="ARBA00022722"/>
    </source>
</evidence>
<keyword evidence="5" id="KW-0479">Metal-binding</keyword>
<feature type="region of interest" description="Disordered" evidence="11">
    <location>
        <begin position="614"/>
        <end position="651"/>
    </location>
</feature>
<evidence type="ECO:0000256" key="11">
    <source>
        <dbReference type="SAM" id="MobiDB-lite"/>
    </source>
</evidence>
<dbReference type="InterPro" id="IPR043502">
    <property type="entry name" value="DNA/RNA_pol_sf"/>
</dbReference>
<dbReference type="GO" id="GO:0003677">
    <property type="term" value="F:DNA binding"/>
    <property type="evidence" value="ECO:0007669"/>
    <property type="project" value="UniProtKB-KW"/>
</dbReference>
<protein>
    <submittedName>
        <fullName evidence="16">Uncharacterized protein</fullName>
    </submittedName>
</protein>
<evidence type="ECO:0000259" key="13">
    <source>
        <dbReference type="PROSITE" id="PS50878"/>
    </source>
</evidence>
<organism evidence="16 17">
    <name type="scientific">Hirundo rustica rustica</name>
    <dbReference type="NCBI Taxonomy" id="333673"/>
    <lineage>
        <taxon>Eukaryota</taxon>
        <taxon>Metazoa</taxon>
        <taxon>Chordata</taxon>
        <taxon>Craniata</taxon>
        <taxon>Vertebrata</taxon>
        <taxon>Euteleostomi</taxon>
        <taxon>Archelosauria</taxon>
        <taxon>Archosauria</taxon>
        <taxon>Dinosauria</taxon>
        <taxon>Saurischia</taxon>
        <taxon>Theropoda</taxon>
        <taxon>Coelurosauria</taxon>
        <taxon>Aves</taxon>
        <taxon>Neognathae</taxon>
        <taxon>Neoaves</taxon>
        <taxon>Telluraves</taxon>
        <taxon>Australaves</taxon>
        <taxon>Passeriformes</taxon>
        <taxon>Sylvioidea</taxon>
        <taxon>Hirundinidae</taxon>
        <taxon>Hirundo</taxon>
    </lineage>
</organism>
<dbReference type="InterPro" id="IPR043128">
    <property type="entry name" value="Rev_trsase/Diguanyl_cyclase"/>
</dbReference>
<dbReference type="InterPro" id="IPR012337">
    <property type="entry name" value="RNaseH-like_sf"/>
</dbReference>
<evidence type="ECO:0000259" key="15">
    <source>
        <dbReference type="PROSITE" id="PS50994"/>
    </source>
</evidence>
<feature type="domain" description="Integrase-type" evidence="12">
    <location>
        <begin position="399"/>
        <end position="440"/>
    </location>
</feature>
<gene>
    <name evidence="16" type="ORF">DUI87_35463</name>
</gene>
<name>A0A3M0IJ74_HIRRU</name>
<keyword evidence="10" id="KW-0863">Zinc-finger</keyword>
<feature type="domain" description="Reverse transcriptase" evidence="13">
    <location>
        <begin position="1"/>
        <end position="76"/>
    </location>
</feature>
<dbReference type="PROSITE" id="PS50879">
    <property type="entry name" value="RNASE_H_1"/>
    <property type="match status" value="1"/>
</dbReference>
<dbReference type="GO" id="GO:0035613">
    <property type="term" value="F:RNA stem-loop binding"/>
    <property type="evidence" value="ECO:0007669"/>
    <property type="project" value="TreeGrafter"/>
</dbReference>
<dbReference type="Gene3D" id="1.10.10.200">
    <property type="match status" value="1"/>
</dbReference>
<dbReference type="GO" id="GO:0008270">
    <property type="term" value="F:zinc ion binding"/>
    <property type="evidence" value="ECO:0007669"/>
    <property type="project" value="UniProtKB-KW"/>
</dbReference>
<dbReference type="Pfam" id="PF02022">
    <property type="entry name" value="Integrase_Zn"/>
    <property type="match status" value="1"/>
</dbReference>
<dbReference type="Gene3D" id="3.30.420.10">
    <property type="entry name" value="Ribonuclease H-like superfamily/Ribonuclease H"/>
    <property type="match status" value="3"/>
</dbReference>
<dbReference type="PANTHER" id="PTHR41694">
    <property type="entry name" value="ENDOGENOUS RETROVIRUS GROUP K MEMBER POL PROTEIN"/>
    <property type="match status" value="1"/>
</dbReference>
<dbReference type="OrthoDB" id="9048509at2759"/>
<dbReference type="GO" id="GO:0015074">
    <property type="term" value="P:DNA integration"/>
    <property type="evidence" value="ECO:0007669"/>
    <property type="project" value="InterPro"/>
</dbReference>
<dbReference type="InterPro" id="IPR017856">
    <property type="entry name" value="Integrase-like_N"/>
</dbReference>
<dbReference type="PROSITE" id="PS50994">
    <property type="entry name" value="INTEGRASE"/>
    <property type="match status" value="2"/>
</dbReference>
<dbReference type="GO" id="GO:0003964">
    <property type="term" value="F:RNA-directed DNA polymerase activity"/>
    <property type="evidence" value="ECO:0007669"/>
    <property type="project" value="UniProtKB-KW"/>
</dbReference>
<dbReference type="STRING" id="333673.A0A3M0IJ74"/>
<dbReference type="SUPFAM" id="SSF53098">
    <property type="entry name" value="Ribonuclease H-like"/>
    <property type="match status" value="2"/>
</dbReference>
<keyword evidence="17" id="KW-1185">Reference proteome</keyword>
<evidence type="ECO:0000256" key="5">
    <source>
        <dbReference type="ARBA" id="ARBA00022723"/>
    </source>
</evidence>
<reference evidence="16 17" key="1">
    <citation type="submission" date="2018-07" db="EMBL/GenBank/DDBJ databases">
        <title>A high quality draft genome assembly of the barn swallow (H. rustica rustica).</title>
        <authorList>
            <person name="Formenti G."/>
            <person name="Chiara M."/>
            <person name="Poveda L."/>
            <person name="Francoijs K.-J."/>
            <person name="Bonisoli-Alquati A."/>
            <person name="Canova L."/>
            <person name="Gianfranceschi L."/>
            <person name="Horner D.S."/>
            <person name="Saino N."/>
        </authorList>
    </citation>
    <scope>NUCLEOTIDE SEQUENCE [LARGE SCALE GENOMIC DNA]</scope>
    <source>
        <strain evidence="16">Chelidonia</strain>
        <tissue evidence="16">Blood</tissue>
    </source>
</reference>
<dbReference type="InterPro" id="IPR000477">
    <property type="entry name" value="RT_dom"/>
</dbReference>
<feature type="domain" description="RNase H type-1" evidence="14">
    <location>
        <begin position="258"/>
        <end position="394"/>
    </location>
</feature>
<dbReference type="EMBL" id="QRBI01000348">
    <property type="protein sequence ID" value="RMB88170.1"/>
    <property type="molecule type" value="Genomic_DNA"/>
</dbReference>
<evidence type="ECO:0000256" key="8">
    <source>
        <dbReference type="ARBA" id="ARBA00022918"/>
    </source>
</evidence>
<accession>A0A3M0IJ74</accession>
<dbReference type="AlphaFoldDB" id="A0A3M0IJ74"/>
<feature type="domain" description="Integrase catalytic" evidence="15">
    <location>
        <begin position="448"/>
        <end position="610"/>
    </location>
</feature>
<evidence type="ECO:0000259" key="14">
    <source>
        <dbReference type="PROSITE" id="PS50879"/>
    </source>
</evidence>
<evidence type="ECO:0000256" key="6">
    <source>
        <dbReference type="ARBA" id="ARBA00022759"/>
    </source>
</evidence>
<keyword evidence="6" id="KW-0255">Endonuclease</keyword>
<dbReference type="InterPro" id="IPR036397">
    <property type="entry name" value="RNaseH_sf"/>
</dbReference>